<dbReference type="SMART" id="SM00339">
    <property type="entry name" value="FH"/>
    <property type="match status" value="1"/>
</dbReference>
<evidence type="ECO:0000313" key="12">
    <source>
        <dbReference type="WBParaSite" id="nRc.2.0.1.t18321-RA"/>
    </source>
</evidence>
<evidence type="ECO:0000256" key="6">
    <source>
        <dbReference type="ARBA" id="ARBA00023125"/>
    </source>
</evidence>
<feature type="domain" description="Fork-head" evidence="10">
    <location>
        <begin position="108"/>
        <end position="154"/>
    </location>
</feature>
<keyword evidence="3" id="KW-0217">Developmental protein</keyword>
<feature type="DNA-binding region" description="Fork-head" evidence="9">
    <location>
        <begin position="108"/>
        <end position="154"/>
    </location>
</feature>
<dbReference type="WBParaSite" id="nRc.2.0.1.t18321-RA">
    <property type="protein sequence ID" value="nRc.2.0.1.t18321-RA"/>
    <property type="gene ID" value="nRc.2.0.1.g18321"/>
</dbReference>
<dbReference type="InterPro" id="IPR001766">
    <property type="entry name" value="Fork_head_dom"/>
</dbReference>
<keyword evidence="5" id="KW-0805">Transcription regulation</keyword>
<keyword evidence="4" id="KW-0963">Cytoplasm</keyword>
<dbReference type="GO" id="GO:0005634">
    <property type="term" value="C:nucleus"/>
    <property type="evidence" value="ECO:0007669"/>
    <property type="project" value="UniProtKB-SubCell"/>
</dbReference>
<proteinExistence type="predicted"/>
<dbReference type="PANTHER" id="PTHR45767:SF2">
    <property type="entry name" value="FORKHEAD BOX PROTEIN O"/>
    <property type="match status" value="1"/>
</dbReference>
<keyword evidence="8 9" id="KW-0539">Nucleus</keyword>
<evidence type="ECO:0000256" key="1">
    <source>
        <dbReference type="ARBA" id="ARBA00004123"/>
    </source>
</evidence>
<evidence type="ECO:0000256" key="3">
    <source>
        <dbReference type="ARBA" id="ARBA00022473"/>
    </source>
</evidence>
<evidence type="ECO:0000313" key="11">
    <source>
        <dbReference type="Proteomes" id="UP000887565"/>
    </source>
</evidence>
<dbReference type="Gene3D" id="1.10.10.10">
    <property type="entry name" value="Winged helix-like DNA-binding domain superfamily/Winged helix DNA-binding domain"/>
    <property type="match status" value="1"/>
</dbReference>
<name>A0A915IY20_ROMCU</name>
<accession>A0A915IY20</accession>
<evidence type="ECO:0000256" key="7">
    <source>
        <dbReference type="ARBA" id="ARBA00023163"/>
    </source>
</evidence>
<evidence type="ECO:0000256" key="8">
    <source>
        <dbReference type="ARBA" id="ARBA00023242"/>
    </source>
</evidence>
<dbReference type="GO" id="GO:0005737">
    <property type="term" value="C:cytoplasm"/>
    <property type="evidence" value="ECO:0007669"/>
    <property type="project" value="UniProtKB-SubCell"/>
</dbReference>
<dbReference type="Proteomes" id="UP000887565">
    <property type="component" value="Unplaced"/>
</dbReference>
<evidence type="ECO:0000256" key="4">
    <source>
        <dbReference type="ARBA" id="ARBA00022490"/>
    </source>
</evidence>
<keyword evidence="7" id="KW-0804">Transcription</keyword>
<evidence type="ECO:0000256" key="9">
    <source>
        <dbReference type="PROSITE-ProRule" id="PRU00089"/>
    </source>
</evidence>
<organism evidence="11 12">
    <name type="scientific">Romanomermis culicivorax</name>
    <name type="common">Nematode worm</name>
    <dbReference type="NCBI Taxonomy" id="13658"/>
    <lineage>
        <taxon>Eukaryota</taxon>
        <taxon>Metazoa</taxon>
        <taxon>Ecdysozoa</taxon>
        <taxon>Nematoda</taxon>
        <taxon>Enoplea</taxon>
        <taxon>Dorylaimia</taxon>
        <taxon>Mermithida</taxon>
        <taxon>Mermithoidea</taxon>
        <taxon>Mermithidae</taxon>
        <taxon>Romanomermis</taxon>
    </lineage>
</organism>
<keyword evidence="11" id="KW-1185">Reference proteome</keyword>
<keyword evidence="6 9" id="KW-0238">DNA-binding</keyword>
<dbReference type="InterPro" id="IPR036390">
    <property type="entry name" value="WH_DNA-bd_sf"/>
</dbReference>
<evidence type="ECO:0000256" key="5">
    <source>
        <dbReference type="ARBA" id="ARBA00023015"/>
    </source>
</evidence>
<dbReference type="InterPro" id="IPR036388">
    <property type="entry name" value="WH-like_DNA-bd_sf"/>
</dbReference>
<dbReference type="SUPFAM" id="SSF46785">
    <property type="entry name" value="Winged helix' DNA-binding domain"/>
    <property type="match status" value="1"/>
</dbReference>
<dbReference type="PANTHER" id="PTHR45767">
    <property type="entry name" value="FORKHEAD BOX PROTEIN O"/>
    <property type="match status" value="1"/>
</dbReference>
<dbReference type="AlphaFoldDB" id="A0A915IY20"/>
<sequence length="158" mass="17573">MENQIISSFVVTNNNKETMSCPRERSNTWPATAAGNNISFQSDQILSNFDSGYSFSDNAAGLDLIDESNENAAACQLSCSEIQVETSRRPPKVSCNRTSASSTGHHPSYVELITTAISSHPDKRMTLSEIYDWLSDNVPIFQQQRHLHSSAGWKVRFL</sequence>
<dbReference type="GO" id="GO:0000981">
    <property type="term" value="F:DNA-binding transcription factor activity, RNA polymerase II-specific"/>
    <property type="evidence" value="ECO:0007669"/>
    <property type="project" value="TreeGrafter"/>
</dbReference>
<dbReference type="PROSITE" id="PS50039">
    <property type="entry name" value="FORK_HEAD_3"/>
    <property type="match status" value="1"/>
</dbReference>
<comment type="subcellular location">
    <subcellularLocation>
        <location evidence="2">Cytoplasm</location>
    </subcellularLocation>
    <subcellularLocation>
        <location evidence="1 9">Nucleus</location>
    </subcellularLocation>
</comment>
<dbReference type="Pfam" id="PF00250">
    <property type="entry name" value="Forkhead"/>
    <property type="match status" value="1"/>
</dbReference>
<dbReference type="GO" id="GO:0000978">
    <property type="term" value="F:RNA polymerase II cis-regulatory region sequence-specific DNA binding"/>
    <property type="evidence" value="ECO:0007669"/>
    <property type="project" value="TreeGrafter"/>
</dbReference>
<protein>
    <submittedName>
        <fullName evidence="12">Fork-head domain-containing protein</fullName>
    </submittedName>
</protein>
<reference evidence="12" key="1">
    <citation type="submission" date="2022-11" db="UniProtKB">
        <authorList>
            <consortium name="WormBaseParasite"/>
        </authorList>
    </citation>
    <scope>IDENTIFICATION</scope>
</reference>
<evidence type="ECO:0000259" key="10">
    <source>
        <dbReference type="PROSITE" id="PS50039"/>
    </source>
</evidence>
<evidence type="ECO:0000256" key="2">
    <source>
        <dbReference type="ARBA" id="ARBA00004496"/>
    </source>
</evidence>